<organism evidence="1 2">
    <name type="scientific">Neofusicoccum parvum</name>
    <dbReference type="NCBI Taxonomy" id="310453"/>
    <lineage>
        <taxon>Eukaryota</taxon>
        <taxon>Fungi</taxon>
        <taxon>Dikarya</taxon>
        <taxon>Ascomycota</taxon>
        <taxon>Pezizomycotina</taxon>
        <taxon>Dothideomycetes</taxon>
        <taxon>Dothideomycetes incertae sedis</taxon>
        <taxon>Botryosphaeriales</taxon>
        <taxon>Botryosphaeriaceae</taxon>
        <taxon>Neofusicoccum</taxon>
    </lineage>
</organism>
<name>A0ACB5S0F3_9PEZI</name>
<evidence type="ECO:0000313" key="2">
    <source>
        <dbReference type="Proteomes" id="UP001165186"/>
    </source>
</evidence>
<dbReference type="EMBL" id="BSXG01000026">
    <property type="protein sequence ID" value="GME26272.1"/>
    <property type="molecule type" value="Genomic_DNA"/>
</dbReference>
<keyword evidence="2" id="KW-1185">Reference proteome</keyword>
<evidence type="ECO:0000313" key="1">
    <source>
        <dbReference type="EMBL" id="GME26272.1"/>
    </source>
</evidence>
<proteinExistence type="predicted"/>
<gene>
    <name evidence="1" type="primary">g4734</name>
    <name evidence="1" type="ORF">NpPPO83_00004734</name>
</gene>
<comment type="caution">
    <text evidence="1">The sequence shown here is derived from an EMBL/GenBank/DDBJ whole genome shotgun (WGS) entry which is preliminary data.</text>
</comment>
<reference evidence="1" key="1">
    <citation type="submission" date="2024-09" db="EMBL/GenBank/DDBJ databases">
        <title>Draft Genome Sequences of Neofusicoccum parvum.</title>
        <authorList>
            <person name="Ashida A."/>
            <person name="Camagna M."/>
            <person name="Tanaka A."/>
            <person name="Takemoto D."/>
        </authorList>
    </citation>
    <scope>NUCLEOTIDE SEQUENCE</scope>
    <source>
        <strain evidence="1">PPO83</strain>
    </source>
</reference>
<sequence>MATKLPAPLHTQLPAHLTTSRAAIRACTAILVLALLWQMWSFSYRIAPPDPTTLESAAPADQPCPDLSAIFVALKTGVAETRSKLPVHFATTLSSSRCTPPYGVFSDHEEDVDGHAVADALDDVDELLKLGEPDFEIYNRLQRGGGRDALSAEEREAWGGEADPAAGARGGADTFQAKEENPTRRLDKWKMVPLVDKALRAAPEARWFVFVEPDTYVLWRNLADWLERFDPGVPWYLGEPEQMGADVFAHGGAGVVLSAPAMRRVSQFRKENQERVDELTRSHGSGDCVLGKILAELDVPLTWSWPNLQSGRPSDLDWSAESEEFGRLWCHRAVSYHGLSVEEIEYLYAAEQDAQAFGTPLLQHRHVFQDFVLPQLSSSKPHWDNHASRATFRKLTKKGLKIGKPIKKYGDCRLECDQYGDCIGFSWISRECRFSTKFQLGQKNETGGLGGKELTSGFMMDRVDWMVRWLEDEECTEREEWVLPVPFKKEHDED</sequence>
<protein>
    <submittedName>
        <fullName evidence="1">Fringe-like protein</fullName>
    </submittedName>
</protein>
<accession>A0ACB5S0F3</accession>
<dbReference type="Proteomes" id="UP001165186">
    <property type="component" value="Unassembled WGS sequence"/>
</dbReference>